<evidence type="ECO:0000256" key="1">
    <source>
        <dbReference type="ARBA" id="ARBA00022714"/>
    </source>
</evidence>
<keyword evidence="1" id="KW-0001">2Fe-2S</keyword>
<evidence type="ECO:0000256" key="5">
    <source>
        <dbReference type="ARBA" id="ARBA00023014"/>
    </source>
</evidence>
<dbReference type="InterPro" id="IPR036010">
    <property type="entry name" value="2Fe-2S_ferredoxin-like_sf"/>
</dbReference>
<accession>A0ABV1Y643</accession>
<dbReference type="InterPro" id="IPR001041">
    <property type="entry name" value="2Fe-2S_ferredoxin-type"/>
</dbReference>
<dbReference type="PROSITE" id="PS51085">
    <property type="entry name" value="2FE2S_FER_2"/>
    <property type="match status" value="1"/>
</dbReference>
<keyword evidence="4" id="KW-0408">Iron</keyword>
<dbReference type="RefSeq" id="WP_268256403.1">
    <property type="nucleotide sequence ID" value="NZ_BNBM01000029.1"/>
</dbReference>
<dbReference type="InterPro" id="IPR012675">
    <property type="entry name" value="Beta-grasp_dom_sf"/>
</dbReference>
<evidence type="ECO:0000259" key="6">
    <source>
        <dbReference type="PROSITE" id="PS51085"/>
    </source>
</evidence>
<dbReference type="Proteomes" id="UP001486207">
    <property type="component" value="Unassembled WGS sequence"/>
</dbReference>
<keyword evidence="2" id="KW-0479">Metal-binding</keyword>
<evidence type="ECO:0000256" key="4">
    <source>
        <dbReference type="ARBA" id="ARBA00023004"/>
    </source>
</evidence>
<organism evidence="7 8">
    <name type="scientific">Streptomyces lanatus</name>
    <dbReference type="NCBI Taxonomy" id="66900"/>
    <lineage>
        <taxon>Bacteria</taxon>
        <taxon>Bacillati</taxon>
        <taxon>Actinomycetota</taxon>
        <taxon>Actinomycetes</taxon>
        <taxon>Kitasatosporales</taxon>
        <taxon>Streptomycetaceae</taxon>
        <taxon>Streptomyces</taxon>
    </lineage>
</organism>
<dbReference type="Gene3D" id="3.10.20.30">
    <property type="match status" value="1"/>
</dbReference>
<name>A0ABV1Y643_9ACTN</name>
<dbReference type="Pfam" id="PF00111">
    <property type="entry name" value="Fer2"/>
    <property type="match status" value="1"/>
</dbReference>
<dbReference type="Gene3D" id="1.10.150.120">
    <property type="entry name" value="[2Fe-2S]-binding domain"/>
    <property type="match status" value="1"/>
</dbReference>
<dbReference type="SUPFAM" id="SSF54292">
    <property type="entry name" value="2Fe-2S ferredoxin-like"/>
    <property type="match status" value="1"/>
</dbReference>
<dbReference type="PANTHER" id="PTHR44379:SF8">
    <property type="entry name" value="XANTHINE DEHYDROGENASE IRON-SULFUR-BINDING SUBUNIT XDHC-RELATED"/>
    <property type="match status" value="1"/>
</dbReference>
<dbReference type="InterPro" id="IPR006058">
    <property type="entry name" value="2Fe2S_fd_BS"/>
</dbReference>
<reference evidence="7 8" key="1">
    <citation type="submission" date="2024-06" db="EMBL/GenBank/DDBJ databases">
        <title>The Natural Products Discovery Center: Release of the First 8490 Sequenced Strains for Exploring Actinobacteria Biosynthetic Diversity.</title>
        <authorList>
            <person name="Kalkreuter E."/>
            <person name="Kautsar S.A."/>
            <person name="Yang D."/>
            <person name="Bader C.D."/>
            <person name="Teijaro C.N."/>
            <person name="Fluegel L."/>
            <person name="Davis C.M."/>
            <person name="Simpson J.R."/>
            <person name="Lauterbach L."/>
            <person name="Steele A.D."/>
            <person name="Gui C."/>
            <person name="Meng S."/>
            <person name="Li G."/>
            <person name="Viehrig K."/>
            <person name="Ye F."/>
            <person name="Su P."/>
            <person name="Kiefer A.F."/>
            <person name="Nichols A."/>
            <person name="Cepeda A.J."/>
            <person name="Yan W."/>
            <person name="Fan B."/>
            <person name="Jiang Y."/>
            <person name="Adhikari A."/>
            <person name="Zheng C.-J."/>
            <person name="Schuster L."/>
            <person name="Cowan T.M."/>
            <person name="Smanski M.J."/>
            <person name="Chevrette M.G."/>
            <person name="De Carvalho L.P.S."/>
            <person name="Shen B."/>
        </authorList>
    </citation>
    <scope>NUCLEOTIDE SEQUENCE [LARGE SCALE GENOMIC DNA]</scope>
    <source>
        <strain evidence="7 8">NPDC000155</strain>
    </source>
</reference>
<dbReference type="PROSITE" id="PS00197">
    <property type="entry name" value="2FE2S_FER_1"/>
    <property type="match status" value="1"/>
</dbReference>
<keyword evidence="8" id="KW-1185">Reference proteome</keyword>
<dbReference type="InterPro" id="IPR002888">
    <property type="entry name" value="2Fe-2S-bd"/>
</dbReference>
<dbReference type="InterPro" id="IPR051452">
    <property type="entry name" value="Diverse_Oxidoreductases"/>
</dbReference>
<keyword evidence="5" id="KW-0411">Iron-sulfur</keyword>
<sequence length="170" mass="17583">MGRHRRQRGEPARTQSPTTTLTVNGEEHQVSAAADATLLDVLRDELGLQGTKLGCGRGECGACTVLVDGRAALACIALASRVRGHVETIEGLAEPAKALRAAFADTGAFQCGYCTPGQVVRAAGLIRSGAVPADDRDLRHQLAGNICRCTGYQAIVEAVRTAADATAAAS</sequence>
<gene>
    <name evidence="7" type="ORF">ABT384_42625</name>
</gene>
<proteinExistence type="predicted"/>
<dbReference type="InterPro" id="IPR036884">
    <property type="entry name" value="2Fe-2S-bd_dom_sf"/>
</dbReference>
<dbReference type="SUPFAM" id="SSF47741">
    <property type="entry name" value="CO dehydrogenase ISP C-domain like"/>
    <property type="match status" value="1"/>
</dbReference>
<dbReference type="PANTHER" id="PTHR44379">
    <property type="entry name" value="OXIDOREDUCTASE WITH IRON-SULFUR SUBUNIT"/>
    <property type="match status" value="1"/>
</dbReference>
<evidence type="ECO:0000256" key="2">
    <source>
        <dbReference type="ARBA" id="ARBA00022723"/>
    </source>
</evidence>
<evidence type="ECO:0000313" key="7">
    <source>
        <dbReference type="EMBL" id="MER7379299.1"/>
    </source>
</evidence>
<protein>
    <submittedName>
        <fullName evidence="7">(2Fe-2S)-binding protein</fullName>
    </submittedName>
</protein>
<dbReference type="EMBL" id="JBEPFB010000031">
    <property type="protein sequence ID" value="MER7379299.1"/>
    <property type="molecule type" value="Genomic_DNA"/>
</dbReference>
<feature type="domain" description="2Fe-2S ferredoxin-type" evidence="6">
    <location>
        <begin position="17"/>
        <end position="92"/>
    </location>
</feature>
<dbReference type="Pfam" id="PF01799">
    <property type="entry name" value="Fer2_2"/>
    <property type="match status" value="1"/>
</dbReference>
<comment type="caution">
    <text evidence="7">The sequence shown here is derived from an EMBL/GenBank/DDBJ whole genome shotgun (WGS) entry which is preliminary data.</text>
</comment>
<dbReference type="CDD" id="cd00207">
    <property type="entry name" value="fer2"/>
    <property type="match status" value="1"/>
</dbReference>
<evidence type="ECO:0000256" key="3">
    <source>
        <dbReference type="ARBA" id="ARBA00023002"/>
    </source>
</evidence>
<keyword evidence="3" id="KW-0560">Oxidoreductase</keyword>
<evidence type="ECO:0000313" key="8">
    <source>
        <dbReference type="Proteomes" id="UP001486207"/>
    </source>
</evidence>